<evidence type="ECO:0000313" key="15">
    <source>
        <dbReference type="Proteomes" id="UP000887581"/>
    </source>
</evidence>
<keyword evidence="14" id="KW-0472">Membrane</keyword>
<organism evidence="15 16">
    <name type="scientific">Setaria digitata</name>
    <dbReference type="NCBI Taxonomy" id="48799"/>
    <lineage>
        <taxon>Eukaryota</taxon>
        <taxon>Metazoa</taxon>
        <taxon>Ecdysozoa</taxon>
        <taxon>Nematoda</taxon>
        <taxon>Chromadorea</taxon>
        <taxon>Rhabditida</taxon>
        <taxon>Spirurina</taxon>
        <taxon>Spiruromorpha</taxon>
        <taxon>Filarioidea</taxon>
        <taxon>Setariidae</taxon>
        <taxon>Setaria</taxon>
    </lineage>
</organism>
<dbReference type="NCBIfam" id="TIGR00080">
    <property type="entry name" value="pimt"/>
    <property type="match status" value="1"/>
</dbReference>
<reference evidence="16" key="1">
    <citation type="submission" date="2022-11" db="UniProtKB">
        <authorList>
            <consortium name="WormBaseParasite"/>
        </authorList>
    </citation>
    <scope>IDENTIFICATION</scope>
</reference>
<sequence>MRKVIRCMEICQRERMIRRHKREVTVPHGTNDSRKIYLNHQIELLKERNKNFIITIRSNPGYLQVAKIKMFICKVPSGNYWTKETGTELRELSLSRYGEGIAVACVFWPVMESVASWLYLIIINCILLVFVFASAADCDGLMDKHCSREEYRLSTDRKQFTESIPGRDTEEAKAENLHSESEEQIKSKKMRVLESAARLLTRNARNAMAWMSGADSNAGLVNNLQNNGLFKDKRVRDAMLEVDRGDFTSITPYGDHPVSIGHGATISAPHMHASSLELLKDHLNEGNRALDVGSGSGYLTACMAIMVGKTGKVVGIDHIQALVDDSRNNIKKHHEDLLNSGRIILVKGDGRKGYEKEAPYNAIHVGAAASEIPVQLIEQLAKGGRMLIPVGPEGGSQRFVQVDKDENGKITQKNLMGVIYVPLTDEQHQLYN</sequence>
<evidence type="ECO:0000256" key="10">
    <source>
        <dbReference type="ARBA" id="ARBA00035815"/>
    </source>
</evidence>
<dbReference type="AlphaFoldDB" id="A0A915PQJ5"/>
<comment type="catalytic activity">
    <reaction evidence="10">
        <text>[protein]-L-isoaspartate + S-adenosyl-L-methionine = [protein]-L-isoaspartate alpha-methyl ester + S-adenosyl-L-homocysteine</text>
        <dbReference type="Rhea" id="RHEA:12705"/>
        <dbReference type="Rhea" id="RHEA-COMP:12143"/>
        <dbReference type="Rhea" id="RHEA-COMP:12144"/>
        <dbReference type="ChEBI" id="CHEBI:57856"/>
        <dbReference type="ChEBI" id="CHEBI:59789"/>
        <dbReference type="ChEBI" id="CHEBI:90596"/>
        <dbReference type="ChEBI" id="CHEBI:90598"/>
        <dbReference type="EC" id="2.1.1.77"/>
    </reaction>
    <physiologicalReaction direction="left-to-right" evidence="10">
        <dbReference type="Rhea" id="RHEA:12706"/>
    </physiologicalReaction>
</comment>
<dbReference type="InterPro" id="IPR029063">
    <property type="entry name" value="SAM-dependent_MTases_sf"/>
</dbReference>
<evidence type="ECO:0000256" key="14">
    <source>
        <dbReference type="SAM" id="Phobius"/>
    </source>
</evidence>
<dbReference type="Pfam" id="PF01135">
    <property type="entry name" value="PCMT"/>
    <property type="match status" value="1"/>
</dbReference>
<evidence type="ECO:0000256" key="4">
    <source>
        <dbReference type="ARBA" id="ARBA00022490"/>
    </source>
</evidence>
<dbReference type="CDD" id="cd02440">
    <property type="entry name" value="AdoMet_MTases"/>
    <property type="match status" value="1"/>
</dbReference>
<evidence type="ECO:0000256" key="12">
    <source>
        <dbReference type="ARBA" id="ARBA00042126"/>
    </source>
</evidence>
<evidence type="ECO:0000256" key="2">
    <source>
        <dbReference type="ARBA" id="ARBA00005369"/>
    </source>
</evidence>
<accession>A0A915PQJ5</accession>
<protein>
    <recommendedName>
        <fullName evidence="11">Protein-L-isoaspartate(D-aspartate) O-methyltransferase</fullName>
        <ecNumber evidence="3">2.1.1.77</ecNumber>
    </recommendedName>
    <alternativeName>
        <fullName evidence="9">L-isoaspartyl protein carboxyl methyltransferase</fullName>
    </alternativeName>
    <alternativeName>
        <fullName evidence="12">Protein L-isoaspartyl/D-aspartyl methyltransferase</fullName>
    </alternativeName>
    <alternativeName>
        <fullName evidence="8">Protein-beta-aspartate methyltransferase</fullName>
    </alternativeName>
</protein>
<evidence type="ECO:0000256" key="9">
    <source>
        <dbReference type="ARBA" id="ARBA00031350"/>
    </source>
</evidence>
<proteinExistence type="inferred from homology"/>
<feature type="region of interest" description="Disordered" evidence="13">
    <location>
        <begin position="159"/>
        <end position="186"/>
    </location>
</feature>
<dbReference type="WBParaSite" id="sdigi.contig2.g313.t1">
    <property type="protein sequence ID" value="sdigi.contig2.g313.t1"/>
    <property type="gene ID" value="sdigi.contig2.g313"/>
</dbReference>
<keyword evidence="14" id="KW-1133">Transmembrane helix</keyword>
<dbReference type="FunFam" id="3.40.50.150:FF:000027">
    <property type="entry name" value="Protein-L-isoaspartate O-methyltransferase"/>
    <property type="match status" value="1"/>
</dbReference>
<dbReference type="EC" id="2.1.1.77" evidence="3"/>
<keyword evidence="4" id="KW-0963">Cytoplasm</keyword>
<evidence type="ECO:0000256" key="6">
    <source>
        <dbReference type="ARBA" id="ARBA00022679"/>
    </source>
</evidence>
<evidence type="ECO:0000256" key="7">
    <source>
        <dbReference type="ARBA" id="ARBA00022691"/>
    </source>
</evidence>
<evidence type="ECO:0000256" key="13">
    <source>
        <dbReference type="SAM" id="MobiDB-lite"/>
    </source>
</evidence>
<dbReference type="GO" id="GO:0032259">
    <property type="term" value="P:methylation"/>
    <property type="evidence" value="ECO:0007669"/>
    <property type="project" value="UniProtKB-KW"/>
</dbReference>
<dbReference type="Gene3D" id="3.40.50.150">
    <property type="entry name" value="Vaccinia Virus protein VP39"/>
    <property type="match status" value="1"/>
</dbReference>
<keyword evidence="5" id="KW-0489">Methyltransferase</keyword>
<evidence type="ECO:0000256" key="5">
    <source>
        <dbReference type="ARBA" id="ARBA00022603"/>
    </source>
</evidence>
<dbReference type="InterPro" id="IPR000682">
    <property type="entry name" value="PCMT"/>
</dbReference>
<evidence type="ECO:0000313" key="16">
    <source>
        <dbReference type="WBParaSite" id="sdigi.contig2.g313.t1"/>
    </source>
</evidence>
<dbReference type="PROSITE" id="PS01279">
    <property type="entry name" value="PCMT"/>
    <property type="match status" value="1"/>
</dbReference>
<evidence type="ECO:0000256" key="1">
    <source>
        <dbReference type="ARBA" id="ARBA00004496"/>
    </source>
</evidence>
<feature type="transmembrane region" description="Helical" evidence="14">
    <location>
        <begin position="117"/>
        <end position="136"/>
    </location>
</feature>
<name>A0A915PQJ5_9BILA</name>
<keyword evidence="14" id="KW-0812">Transmembrane</keyword>
<evidence type="ECO:0000256" key="8">
    <source>
        <dbReference type="ARBA" id="ARBA00031323"/>
    </source>
</evidence>
<dbReference type="PANTHER" id="PTHR11579">
    <property type="entry name" value="PROTEIN-L-ISOASPARTATE O-METHYLTRANSFERASE"/>
    <property type="match status" value="1"/>
</dbReference>
<dbReference type="GO" id="GO:0004719">
    <property type="term" value="F:protein-L-isoaspartate (D-aspartate) O-methyltransferase activity"/>
    <property type="evidence" value="ECO:0007669"/>
    <property type="project" value="UniProtKB-EC"/>
</dbReference>
<dbReference type="GO" id="GO:0005737">
    <property type="term" value="C:cytoplasm"/>
    <property type="evidence" value="ECO:0007669"/>
    <property type="project" value="UniProtKB-SubCell"/>
</dbReference>
<keyword evidence="7" id="KW-0949">S-adenosyl-L-methionine</keyword>
<comment type="subcellular location">
    <subcellularLocation>
        <location evidence="1">Cytoplasm</location>
    </subcellularLocation>
</comment>
<keyword evidence="15" id="KW-1185">Reference proteome</keyword>
<dbReference type="SUPFAM" id="SSF53335">
    <property type="entry name" value="S-adenosyl-L-methionine-dependent methyltransferases"/>
    <property type="match status" value="1"/>
</dbReference>
<comment type="similarity">
    <text evidence="2">Belongs to the methyltransferase superfamily. L-isoaspartyl/D-aspartyl protein methyltransferase family.</text>
</comment>
<evidence type="ECO:0000256" key="11">
    <source>
        <dbReference type="ARBA" id="ARBA00040923"/>
    </source>
</evidence>
<keyword evidence="6" id="KW-0808">Transferase</keyword>
<dbReference type="PANTHER" id="PTHR11579:SF0">
    <property type="entry name" value="PROTEIN-L-ISOASPARTATE(D-ASPARTATE) O-METHYLTRANSFERASE"/>
    <property type="match status" value="1"/>
</dbReference>
<evidence type="ECO:0000256" key="3">
    <source>
        <dbReference type="ARBA" id="ARBA00011890"/>
    </source>
</evidence>
<dbReference type="Proteomes" id="UP000887581">
    <property type="component" value="Unplaced"/>
</dbReference>